<feature type="compositionally biased region" description="Basic and acidic residues" evidence="1">
    <location>
        <begin position="326"/>
        <end position="335"/>
    </location>
</feature>
<gene>
    <name evidence="2" type="ORF">Cvel_6096.t1</name>
</gene>
<evidence type="ECO:0000313" key="2">
    <source>
        <dbReference type="EMBL" id="CUC09961.1"/>
    </source>
</evidence>
<protein>
    <submittedName>
        <fullName evidence="2">Uncharacterized protein</fullName>
    </submittedName>
</protein>
<feature type="region of interest" description="Disordered" evidence="1">
    <location>
        <begin position="364"/>
        <end position="390"/>
    </location>
</feature>
<sequence>MQREKVDLEKVFSKEVPRAREVSQAFRALNRQHLEKNAQKVNSTQKGSTLGPRSYLKTYAQSTIHGVPMDSAVKRAVQYSKEPVKPVLLSSKDPTFNIRKFDLLSGANLQGLSPTARKRAVAFLNRVYENNSTNAAEKRGRGQSRKSRPETAESRGRGKDSQNQATIGSSPPSGVGVGEREVKMNALEEEEAEEEVSPQMLPEEDAQEISKDFNVNRAIACTLKSRQLALLVSRHLGVRRPTDSLLEALEEAYREATKPEVMGSSAATQPPPRGSPGRSHGAVSAREGGGGGGGATLVPERGTATSRDRSGGIGGLGGYSSHQAAARRDGSKGETPEEATARAQRKGLLSTLADALEVTTKVPISLADPLGGREEGAFQGLSSNSERKVE</sequence>
<feature type="compositionally biased region" description="Basic and acidic residues" evidence="1">
    <location>
        <begin position="147"/>
        <end position="160"/>
    </location>
</feature>
<reference evidence="2" key="1">
    <citation type="submission" date="2014-11" db="EMBL/GenBank/DDBJ databases">
        <title>Molecular phylogeny of cliff fern family Woodsiaceae with morphological implications.</title>
        <authorList>
            <person name="Shao Y.-Z."/>
            <person name="Wei R."/>
            <person name="Zhang X.-C."/>
        </authorList>
    </citation>
    <scope>NUCLEOTIDE SEQUENCE</scope>
</reference>
<dbReference type="AlphaFoldDB" id="A0A0K6S8G5"/>
<feature type="region of interest" description="Disordered" evidence="1">
    <location>
        <begin position="133"/>
        <end position="178"/>
    </location>
</feature>
<evidence type="ECO:0000256" key="1">
    <source>
        <dbReference type="SAM" id="MobiDB-lite"/>
    </source>
</evidence>
<organism evidence="2">
    <name type="scientific">Chromera velia CCMP2878</name>
    <dbReference type="NCBI Taxonomy" id="1169474"/>
    <lineage>
        <taxon>Eukaryota</taxon>
        <taxon>Sar</taxon>
        <taxon>Alveolata</taxon>
        <taxon>Colpodellida</taxon>
        <taxon>Chromeraceae</taxon>
        <taxon>Chromera</taxon>
    </lineage>
</organism>
<accession>A0A0K6S8G5</accession>
<feature type="region of interest" description="Disordered" evidence="1">
    <location>
        <begin position="256"/>
        <end position="346"/>
    </location>
</feature>
<dbReference type="VEuPathDB" id="CryptoDB:Cvel_6096"/>
<name>A0A0K6S8G5_9ALVE</name>
<dbReference type="EMBL" id="CDMZ01002137">
    <property type="protein sequence ID" value="CUC09961.1"/>
    <property type="molecule type" value="Genomic_DNA"/>
</dbReference>
<proteinExistence type="predicted"/>